<dbReference type="Gene3D" id="1.10.443.10">
    <property type="entry name" value="Intergrase catalytic core"/>
    <property type="match status" value="1"/>
</dbReference>
<proteinExistence type="inferred from homology"/>
<evidence type="ECO:0000256" key="4">
    <source>
        <dbReference type="ARBA" id="ARBA00023172"/>
    </source>
</evidence>
<dbReference type="EMBL" id="AECZ01000007">
    <property type="protein sequence ID" value="EFL51829.1"/>
    <property type="molecule type" value="Genomic_DNA"/>
</dbReference>
<name>E1JUR5_SOLFR</name>
<dbReference type="CDD" id="cd00801">
    <property type="entry name" value="INT_P4_C"/>
    <property type="match status" value="1"/>
</dbReference>
<dbReference type="OrthoDB" id="9775880at2"/>
<dbReference type="PANTHER" id="PTHR30629:SF9">
    <property type="entry name" value="PROTEIN INTB-RELATED"/>
    <property type="match status" value="1"/>
</dbReference>
<dbReference type="InterPro" id="IPR011010">
    <property type="entry name" value="DNA_brk_join_enz"/>
</dbReference>
<evidence type="ECO:0000256" key="2">
    <source>
        <dbReference type="ARBA" id="ARBA00022908"/>
    </source>
</evidence>
<reference evidence="6 7" key="1">
    <citation type="submission" date="2010-08" db="EMBL/GenBank/DDBJ databases">
        <title>The draft genome of Desulfovibrio fructosovorans JJ.</title>
        <authorList>
            <consortium name="US DOE Joint Genome Institute (JGI-PGF)"/>
            <person name="Lucas S."/>
            <person name="Copeland A."/>
            <person name="Lapidus A."/>
            <person name="Cheng J.-F."/>
            <person name="Bruce D."/>
            <person name="Goodwin L."/>
            <person name="Pitluck S."/>
            <person name="Land M.L."/>
            <person name="Hauser L."/>
            <person name="Chang Y.-J."/>
            <person name="Jeffries C."/>
            <person name="Wall J.D."/>
            <person name="Stahl D.A."/>
            <person name="Arkin A.P."/>
            <person name="Dehal P."/>
            <person name="Stolyar S.M."/>
            <person name="Hazen T.C."/>
            <person name="Woyke T.J."/>
        </authorList>
    </citation>
    <scope>NUCLEOTIDE SEQUENCE [LARGE SCALE GENOMIC DNA]</scope>
    <source>
        <strain evidence="6 7">JJ</strain>
    </source>
</reference>
<dbReference type="GO" id="GO:0006310">
    <property type="term" value="P:DNA recombination"/>
    <property type="evidence" value="ECO:0007669"/>
    <property type="project" value="UniProtKB-KW"/>
</dbReference>
<dbReference type="AlphaFoldDB" id="E1JUR5"/>
<dbReference type="InterPro" id="IPR002104">
    <property type="entry name" value="Integrase_catalytic"/>
</dbReference>
<evidence type="ECO:0000256" key="3">
    <source>
        <dbReference type="ARBA" id="ARBA00023125"/>
    </source>
</evidence>
<feature type="domain" description="Tyr recombinase" evidence="5">
    <location>
        <begin position="206"/>
        <end position="388"/>
    </location>
</feature>
<accession>E1JUR5</accession>
<dbReference type="InterPro" id="IPR025166">
    <property type="entry name" value="Integrase_DNA_bind_dom"/>
</dbReference>
<dbReference type="Gene3D" id="3.30.160.390">
    <property type="entry name" value="Integrase, DNA-binding domain"/>
    <property type="match status" value="1"/>
</dbReference>
<organism evidence="6 7">
    <name type="scientific">Solidesulfovibrio fructosivorans JJ]</name>
    <dbReference type="NCBI Taxonomy" id="596151"/>
    <lineage>
        <taxon>Bacteria</taxon>
        <taxon>Pseudomonadati</taxon>
        <taxon>Thermodesulfobacteriota</taxon>
        <taxon>Desulfovibrionia</taxon>
        <taxon>Desulfovibrionales</taxon>
        <taxon>Desulfovibrionaceae</taxon>
        <taxon>Solidesulfovibrio</taxon>
    </lineage>
</organism>
<dbReference type="Gene3D" id="1.10.150.130">
    <property type="match status" value="1"/>
</dbReference>
<keyword evidence="4" id="KW-0233">DNA recombination</keyword>
<dbReference type="InterPro" id="IPR038488">
    <property type="entry name" value="Integrase_DNA-bd_sf"/>
</dbReference>
<dbReference type="Pfam" id="PF00589">
    <property type="entry name" value="Phage_integrase"/>
    <property type="match status" value="1"/>
</dbReference>
<evidence type="ECO:0000313" key="6">
    <source>
        <dbReference type="EMBL" id="EFL51829.1"/>
    </source>
</evidence>
<evidence type="ECO:0000256" key="1">
    <source>
        <dbReference type="ARBA" id="ARBA00008857"/>
    </source>
</evidence>
<evidence type="ECO:0000313" key="7">
    <source>
        <dbReference type="Proteomes" id="UP000006250"/>
    </source>
</evidence>
<dbReference type="InterPro" id="IPR010998">
    <property type="entry name" value="Integrase_recombinase_N"/>
</dbReference>
<evidence type="ECO:0000259" key="5">
    <source>
        <dbReference type="PROSITE" id="PS51898"/>
    </source>
</evidence>
<dbReference type="InterPro" id="IPR013762">
    <property type="entry name" value="Integrase-like_cat_sf"/>
</dbReference>
<dbReference type="RefSeq" id="WP_005992357.1">
    <property type="nucleotide sequence ID" value="NZ_AECZ01000007.1"/>
</dbReference>
<dbReference type="InterPro" id="IPR050808">
    <property type="entry name" value="Phage_Integrase"/>
</dbReference>
<gene>
    <name evidence="6" type="ORF">DesfrDRAFT_1364</name>
</gene>
<dbReference type="eggNOG" id="COG0582">
    <property type="taxonomic scope" value="Bacteria"/>
</dbReference>
<dbReference type="PANTHER" id="PTHR30629">
    <property type="entry name" value="PROPHAGE INTEGRASE"/>
    <property type="match status" value="1"/>
</dbReference>
<dbReference type="STRING" id="596151.DesfrDRAFT_1364"/>
<dbReference type="GO" id="GO:0015074">
    <property type="term" value="P:DNA integration"/>
    <property type="evidence" value="ECO:0007669"/>
    <property type="project" value="UniProtKB-KW"/>
</dbReference>
<comment type="caution">
    <text evidence="6">The sequence shown here is derived from an EMBL/GenBank/DDBJ whole genome shotgun (WGS) entry which is preliminary data.</text>
</comment>
<dbReference type="PROSITE" id="PS51898">
    <property type="entry name" value="TYR_RECOMBINASE"/>
    <property type="match status" value="1"/>
</dbReference>
<dbReference type="Pfam" id="PF13356">
    <property type="entry name" value="Arm-DNA-bind_3"/>
    <property type="match status" value="1"/>
</dbReference>
<dbReference type="InterPro" id="IPR053876">
    <property type="entry name" value="Phage_int_M"/>
</dbReference>
<dbReference type="SUPFAM" id="SSF56349">
    <property type="entry name" value="DNA breaking-rejoining enzymes"/>
    <property type="match status" value="1"/>
</dbReference>
<dbReference type="Proteomes" id="UP000006250">
    <property type="component" value="Unassembled WGS sequence"/>
</dbReference>
<keyword evidence="3" id="KW-0238">DNA-binding</keyword>
<dbReference type="Pfam" id="PF22022">
    <property type="entry name" value="Phage_int_M"/>
    <property type="match status" value="1"/>
</dbReference>
<keyword evidence="2" id="KW-0229">DNA integration</keyword>
<protein>
    <submittedName>
        <fullName evidence="6">Integrase family protein</fullName>
    </submittedName>
</protein>
<comment type="similarity">
    <text evidence="1">Belongs to the 'phage' integrase family.</text>
</comment>
<dbReference type="GO" id="GO:0003677">
    <property type="term" value="F:DNA binding"/>
    <property type="evidence" value="ECO:0007669"/>
    <property type="project" value="UniProtKB-KW"/>
</dbReference>
<keyword evidence="7" id="KW-1185">Reference proteome</keyword>
<sequence>MALTDVAVRNAKPGPKTIRLKDERGLHLEISPKGGKWWRLRYWISGKERLISLGIYPDISLKDARERRDEARKLIANGIDPGRARQDEKSAAEARAAEDANTFEVVARDWHAKQVKAWSEGHAAKVLARMEQHLFPAFGHFPITTLRAPAILPTLREIEAKGHNETAKRLRQYCEAVFAFAISTGIAERNVGADLRGALAPGRVTNRPAIIDPKGVAQLLRAIDGYQGSPVTLAALRLAPLVFVRPGELRQAEWSEIDLDAADGPRWSIPAEKMKMRRNHVVPLSRQAVEIIEDLRSLTGHDRFLFPCNRTKDRCMSNMTLNAALRRLGYEQGEMCAHGFRAMASTLLNEQGWNSDLIERQLAHAERNSIRAAYNRAEYLPERRKMMQAYADHLDKLKAGAKVTPIHATAGD</sequence>